<dbReference type="InterPro" id="IPR013099">
    <property type="entry name" value="K_chnl_dom"/>
</dbReference>
<dbReference type="Gene3D" id="3.40.50.720">
    <property type="entry name" value="NAD(P)-binding Rossmann-like Domain"/>
    <property type="match status" value="1"/>
</dbReference>
<keyword evidence="6" id="KW-1185">Reference proteome</keyword>
<feature type="transmembrane region" description="Helical" evidence="2">
    <location>
        <begin position="21"/>
        <end position="40"/>
    </location>
</feature>
<dbReference type="Proteomes" id="UP001156389">
    <property type="component" value="Unassembled WGS sequence"/>
</dbReference>
<comment type="subcellular location">
    <subcellularLocation>
        <location evidence="1">Cell membrane</location>
        <topology evidence="1">Multi-pass membrane protein</topology>
    </subcellularLocation>
</comment>
<evidence type="ECO:0000313" key="5">
    <source>
        <dbReference type="EMBL" id="MCT2589322.1"/>
    </source>
</evidence>
<sequence>MPIIVATLIRALRGRVRGWRAAVTIALFVFVTSWLAMWLVEPDSNGITEPQNYWWWFLVTGSTVGYGDYFPESGAGHVVGAYVIVGGIGTLTILFTELASHIQAVKGKRMKGVLDLDLSGHIVILGYTPGRTERLVRALQLEARTDLVLCAWEETPEHPMPEEQKVLFVRGDLAAVEVLGRACVDRAATVLIDGRDDNEALTLAVAVDHLQPDVHLVAALRDMSQSRQLRYVNPRVQCVQWHMPDLLTEEVLDPGITEVYMDLMQNTTGSNTYSMRLPASLAGRPFGECQTLFGRDFGATVLAVRHHDSLVVGPSWETPMEPDTVLYYMSGRRIETADLP</sequence>
<evidence type="ECO:0000256" key="1">
    <source>
        <dbReference type="ARBA" id="ARBA00004651"/>
    </source>
</evidence>
<comment type="caution">
    <text evidence="5">The sequence shown here is derived from an EMBL/GenBank/DDBJ whole genome shotgun (WGS) entry which is preliminary data.</text>
</comment>
<feature type="transmembrane region" description="Helical" evidence="2">
    <location>
        <begin position="79"/>
        <end position="100"/>
    </location>
</feature>
<evidence type="ECO:0000256" key="2">
    <source>
        <dbReference type="SAM" id="Phobius"/>
    </source>
</evidence>
<dbReference type="SUPFAM" id="SSF81324">
    <property type="entry name" value="Voltage-gated potassium channels"/>
    <property type="match status" value="1"/>
</dbReference>
<accession>A0ABT2JN69</accession>
<evidence type="ECO:0000259" key="4">
    <source>
        <dbReference type="Pfam" id="PF07885"/>
    </source>
</evidence>
<feature type="domain" description="RCK N-terminal" evidence="3">
    <location>
        <begin position="147"/>
        <end position="230"/>
    </location>
</feature>
<reference evidence="5 6" key="1">
    <citation type="submission" date="2021-10" db="EMBL/GenBank/DDBJ databases">
        <title>Streptomyces gossypii sp. nov., isolated from soil collected from cotton field.</title>
        <authorList>
            <person name="Ge X."/>
            <person name="Chen X."/>
            <person name="Liu W."/>
        </authorList>
    </citation>
    <scope>NUCLEOTIDE SEQUENCE [LARGE SCALE GENOMIC DNA]</scope>
    <source>
        <strain evidence="5 6">N2-109</strain>
    </source>
</reference>
<dbReference type="InterPro" id="IPR003148">
    <property type="entry name" value="RCK_N"/>
</dbReference>
<dbReference type="InterPro" id="IPR050721">
    <property type="entry name" value="Trk_Ktr_HKT_K-transport"/>
</dbReference>
<dbReference type="Pfam" id="PF07885">
    <property type="entry name" value="Ion_trans_2"/>
    <property type="match status" value="1"/>
</dbReference>
<dbReference type="RefSeq" id="WP_260216300.1">
    <property type="nucleotide sequence ID" value="NZ_JAJAGO010000002.1"/>
</dbReference>
<organism evidence="5 6">
    <name type="scientific">Streptomyces gossypii</name>
    <dbReference type="NCBI Taxonomy" id="2883101"/>
    <lineage>
        <taxon>Bacteria</taxon>
        <taxon>Bacillati</taxon>
        <taxon>Actinomycetota</taxon>
        <taxon>Actinomycetes</taxon>
        <taxon>Kitasatosporales</taxon>
        <taxon>Streptomycetaceae</taxon>
        <taxon>Streptomyces</taxon>
    </lineage>
</organism>
<keyword evidence="2" id="KW-0812">Transmembrane</keyword>
<dbReference type="PANTHER" id="PTHR43833:SF9">
    <property type="entry name" value="POTASSIUM CHANNEL PROTEIN YUGO-RELATED"/>
    <property type="match status" value="1"/>
</dbReference>
<dbReference type="EMBL" id="JAJAGO010000002">
    <property type="protein sequence ID" value="MCT2589322.1"/>
    <property type="molecule type" value="Genomic_DNA"/>
</dbReference>
<dbReference type="PANTHER" id="PTHR43833">
    <property type="entry name" value="POTASSIUM CHANNEL PROTEIN 2-RELATED-RELATED"/>
    <property type="match status" value="1"/>
</dbReference>
<name>A0ABT2JN69_9ACTN</name>
<dbReference type="SUPFAM" id="SSF51735">
    <property type="entry name" value="NAD(P)-binding Rossmann-fold domains"/>
    <property type="match status" value="1"/>
</dbReference>
<gene>
    <name evidence="5" type="ORF">LHJ74_05130</name>
</gene>
<dbReference type="Gene3D" id="1.10.287.70">
    <property type="match status" value="1"/>
</dbReference>
<evidence type="ECO:0000313" key="6">
    <source>
        <dbReference type="Proteomes" id="UP001156389"/>
    </source>
</evidence>
<evidence type="ECO:0000259" key="3">
    <source>
        <dbReference type="Pfam" id="PF02254"/>
    </source>
</evidence>
<dbReference type="Pfam" id="PF02254">
    <property type="entry name" value="TrkA_N"/>
    <property type="match status" value="1"/>
</dbReference>
<dbReference type="InterPro" id="IPR036291">
    <property type="entry name" value="NAD(P)-bd_dom_sf"/>
</dbReference>
<keyword evidence="2" id="KW-0472">Membrane</keyword>
<evidence type="ECO:0008006" key="7">
    <source>
        <dbReference type="Google" id="ProtNLM"/>
    </source>
</evidence>
<protein>
    <recommendedName>
        <fullName evidence="7">Ion transporter</fullName>
    </recommendedName>
</protein>
<feature type="domain" description="Potassium channel" evidence="4">
    <location>
        <begin position="25"/>
        <end position="102"/>
    </location>
</feature>
<keyword evidence="2" id="KW-1133">Transmembrane helix</keyword>
<proteinExistence type="predicted"/>